<dbReference type="InterPro" id="IPR000587">
    <property type="entry name" value="Creatinase_N"/>
</dbReference>
<comment type="caution">
    <text evidence="3">The sequence shown here is derived from an EMBL/GenBank/DDBJ whole genome shotgun (WGS) entry which is preliminary data.</text>
</comment>
<dbReference type="RefSeq" id="WP_008719761.1">
    <property type="nucleotide sequence ID" value="NZ_JBBMFM010000072.1"/>
</dbReference>
<dbReference type="InterPro" id="IPR050659">
    <property type="entry name" value="Peptidase_M24B"/>
</dbReference>
<keyword evidence="4" id="KW-1185">Reference proteome</keyword>
<dbReference type="Gene3D" id="3.40.350.10">
    <property type="entry name" value="Creatinase/prolidase N-terminal domain"/>
    <property type="match status" value="1"/>
</dbReference>
<protein>
    <submittedName>
        <fullName evidence="3">Xaa-Pro peptidase family protein</fullName>
    </submittedName>
</protein>
<evidence type="ECO:0000313" key="3">
    <source>
        <dbReference type="EMBL" id="MEQ2426708.1"/>
    </source>
</evidence>
<dbReference type="SUPFAM" id="SSF53092">
    <property type="entry name" value="Creatinase/prolidase N-terminal domain"/>
    <property type="match status" value="1"/>
</dbReference>
<proteinExistence type="predicted"/>
<dbReference type="EMBL" id="JBBMFM010000072">
    <property type="protein sequence ID" value="MEQ2426708.1"/>
    <property type="molecule type" value="Genomic_DNA"/>
</dbReference>
<feature type="domain" description="Peptidase M24" evidence="1">
    <location>
        <begin position="140"/>
        <end position="342"/>
    </location>
</feature>
<evidence type="ECO:0000259" key="1">
    <source>
        <dbReference type="Pfam" id="PF00557"/>
    </source>
</evidence>
<evidence type="ECO:0000259" key="2">
    <source>
        <dbReference type="Pfam" id="PF01321"/>
    </source>
</evidence>
<dbReference type="Proteomes" id="UP001454086">
    <property type="component" value="Unassembled WGS sequence"/>
</dbReference>
<dbReference type="Pfam" id="PF00557">
    <property type="entry name" value="Peptidase_M24"/>
    <property type="match status" value="1"/>
</dbReference>
<name>A0ABV1DAA5_9FIRM</name>
<sequence length="361" mass="40244">MRTDRIEKILKGMREHGMDQMIISDPSTLYYLTGRFAPSGGRLFALCLDTQGGLAFFMNTLQTDYARMAGSAEIVWYSDSDDPIRLLAGKIRPGAVVGVDRNWSSGFLLGLMSQAEARYVLNSRVIDYIRMVKDEGEIQLLRQSQEVNEKVIGQMFEYVDPDLTEQKHHRMLHEAYCSYGADGYNIIGVVAYGKSCGYAHHKPDDTKPVPGDCIMIDAGARLNGYRSDMTRTVFYKSVPDKMRNIYEVVKEAQLTAMDAVKPGARFCDIDRAGRDVIARHGFGNYFTHRIGHNIGIDGHEFPDVGGGNTMEIRPGMVFSVEPGIYIPGLGGVRIEDLVAVTEDGCDCLNRMSKDLRVIKAD</sequence>
<accession>A0ABV1DAA5</accession>
<dbReference type="Pfam" id="PF01321">
    <property type="entry name" value="Creatinase_N"/>
    <property type="match status" value="1"/>
</dbReference>
<dbReference type="PANTHER" id="PTHR46112:SF3">
    <property type="entry name" value="AMINOPEPTIDASE YPDF"/>
    <property type="match status" value="1"/>
</dbReference>
<dbReference type="InterPro" id="IPR036005">
    <property type="entry name" value="Creatinase/aminopeptidase-like"/>
</dbReference>
<dbReference type="PANTHER" id="PTHR46112">
    <property type="entry name" value="AMINOPEPTIDASE"/>
    <property type="match status" value="1"/>
</dbReference>
<dbReference type="InterPro" id="IPR029149">
    <property type="entry name" value="Creatin/AminoP/Spt16_N"/>
</dbReference>
<organism evidence="3 4">
    <name type="scientific">Enterocloster hominis</name>
    <name type="common">ex Hitch et al. 2024</name>
    <dbReference type="NCBI Taxonomy" id="1917870"/>
    <lineage>
        <taxon>Bacteria</taxon>
        <taxon>Bacillati</taxon>
        <taxon>Bacillota</taxon>
        <taxon>Clostridia</taxon>
        <taxon>Lachnospirales</taxon>
        <taxon>Lachnospiraceae</taxon>
        <taxon>Enterocloster</taxon>
    </lineage>
</organism>
<feature type="domain" description="Creatinase N-terminal" evidence="2">
    <location>
        <begin position="5"/>
        <end position="132"/>
    </location>
</feature>
<gene>
    <name evidence="3" type="ORF">WMQ36_17190</name>
</gene>
<evidence type="ECO:0000313" key="4">
    <source>
        <dbReference type="Proteomes" id="UP001454086"/>
    </source>
</evidence>
<dbReference type="SUPFAM" id="SSF55920">
    <property type="entry name" value="Creatinase/aminopeptidase"/>
    <property type="match status" value="1"/>
</dbReference>
<dbReference type="InterPro" id="IPR001714">
    <property type="entry name" value="Pept_M24_MAP"/>
</dbReference>
<dbReference type="PRINTS" id="PR00599">
    <property type="entry name" value="MAPEPTIDASE"/>
</dbReference>
<dbReference type="Gene3D" id="3.90.230.10">
    <property type="entry name" value="Creatinase/methionine aminopeptidase superfamily"/>
    <property type="match status" value="1"/>
</dbReference>
<dbReference type="InterPro" id="IPR000994">
    <property type="entry name" value="Pept_M24"/>
</dbReference>
<reference evidence="3 4" key="1">
    <citation type="submission" date="2024-03" db="EMBL/GenBank/DDBJ databases">
        <title>Human intestinal bacterial collection.</title>
        <authorList>
            <person name="Pauvert C."/>
            <person name="Hitch T.C.A."/>
            <person name="Clavel T."/>
        </authorList>
    </citation>
    <scope>NUCLEOTIDE SEQUENCE [LARGE SCALE GENOMIC DNA]</scope>
    <source>
        <strain evidence="3 4">CLA-SR-H021</strain>
    </source>
</reference>